<dbReference type="PANTHER" id="PTHR24171">
    <property type="entry name" value="ANKYRIN REPEAT DOMAIN-CONTAINING PROTEIN 39-RELATED"/>
    <property type="match status" value="1"/>
</dbReference>
<dbReference type="GeneID" id="94843598"/>
<comment type="caution">
    <text evidence="4">The sequence shown here is derived from an EMBL/GenBank/DDBJ whole genome shotgun (WGS) entry which is preliminary data.</text>
</comment>
<proteinExistence type="predicted"/>
<dbReference type="Pfam" id="PF12796">
    <property type="entry name" value="Ank_2"/>
    <property type="match status" value="1"/>
</dbReference>
<evidence type="ECO:0000256" key="1">
    <source>
        <dbReference type="ARBA" id="ARBA00022737"/>
    </source>
</evidence>
<protein>
    <submittedName>
        <fullName evidence="4">Uncharacterized protein</fullName>
    </submittedName>
</protein>
<sequence length="189" mass="22327">MYLFKIVINFKFCSKILFSYQLFDNILMLSIYNKICFHNNGNVLIHKILSMLGKVEKRLDEKKYFEKLEKGRKKNLLKNNLTHRTFIFFIYRTPLHFASHKNRALAARLLLTDGADPHSFDKNGFTPLHSACEHGSNDFIQVLLEFNAKPDITFRKGIFTRKFIGHPSILLFNINNYKLFNYFLIIKPM</sequence>
<evidence type="ECO:0000313" key="4">
    <source>
        <dbReference type="EMBL" id="OHT00242.1"/>
    </source>
</evidence>
<dbReference type="InterPro" id="IPR002110">
    <property type="entry name" value="Ankyrin_rpt"/>
</dbReference>
<dbReference type="GO" id="GO:0004842">
    <property type="term" value="F:ubiquitin-protein transferase activity"/>
    <property type="evidence" value="ECO:0007669"/>
    <property type="project" value="TreeGrafter"/>
</dbReference>
<organism evidence="4 5">
    <name type="scientific">Tritrichomonas foetus</name>
    <dbReference type="NCBI Taxonomy" id="1144522"/>
    <lineage>
        <taxon>Eukaryota</taxon>
        <taxon>Metamonada</taxon>
        <taxon>Parabasalia</taxon>
        <taxon>Tritrichomonadida</taxon>
        <taxon>Tritrichomonadidae</taxon>
        <taxon>Tritrichomonas</taxon>
    </lineage>
</organism>
<dbReference type="RefSeq" id="XP_068353378.1">
    <property type="nucleotide sequence ID" value="XM_068508894.1"/>
</dbReference>
<dbReference type="SUPFAM" id="SSF48403">
    <property type="entry name" value="Ankyrin repeat"/>
    <property type="match status" value="1"/>
</dbReference>
<dbReference type="InterPro" id="IPR036770">
    <property type="entry name" value="Ankyrin_rpt-contain_sf"/>
</dbReference>
<dbReference type="Proteomes" id="UP000179807">
    <property type="component" value="Unassembled WGS sequence"/>
</dbReference>
<dbReference type="GO" id="GO:0085020">
    <property type="term" value="P:protein K6-linked ubiquitination"/>
    <property type="evidence" value="ECO:0007669"/>
    <property type="project" value="TreeGrafter"/>
</dbReference>
<dbReference type="PANTHER" id="PTHR24171:SF8">
    <property type="entry name" value="BRCA1-ASSOCIATED RING DOMAIN PROTEIN 1"/>
    <property type="match status" value="1"/>
</dbReference>
<evidence type="ECO:0000256" key="3">
    <source>
        <dbReference type="PROSITE-ProRule" id="PRU00023"/>
    </source>
</evidence>
<gene>
    <name evidence="4" type="ORF">TRFO_33116</name>
</gene>
<evidence type="ECO:0000313" key="5">
    <source>
        <dbReference type="Proteomes" id="UP000179807"/>
    </source>
</evidence>
<keyword evidence="1" id="KW-0677">Repeat</keyword>
<dbReference type="PROSITE" id="PS50297">
    <property type="entry name" value="ANK_REP_REGION"/>
    <property type="match status" value="2"/>
</dbReference>
<evidence type="ECO:0000256" key="2">
    <source>
        <dbReference type="ARBA" id="ARBA00023043"/>
    </source>
</evidence>
<dbReference type="PROSITE" id="PS50088">
    <property type="entry name" value="ANK_REPEAT"/>
    <property type="match status" value="2"/>
</dbReference>
<dbReference type="Gene3D" id="1.25.40.20">
    <property type="entry name" value="Ankyrin repeat-containing domain"/>
    <property type="match status" value="1"/>
</dbReference>
<dbReference type="SMART" id="SM00248">
    <property type="entry name" value="ANK"/>
    <property type="match status" value="2"/>
</dbReference>
<accession>A0A1J4JNG1</accession>
<dbReference type="AlphaFoldDB" id="A0A1J4JNG1"/>
<feature type="repeat" description="ANK" evidence="3">
    <location>
        <begin position="123"/>
        <end position="155"/>
    </location>
</feature>
<feature type="repeat" description="ANK" evidence="3">
    <location>
        <begin position="90"/>
        <end position="122"/>
    </location>
</feature>
<dbReference type="VEuPathDB" id="TrichDB:TRFO_33116"/>
<keyword evidence="2 3" id="KW-0040">ANK repeat</keyword>
<reference evidence="4" key="1">
    <citation type="submission" date="2016-10" db="EMBL/GenBank/DDBJ databases">
        <authorList>
            <person name="Benchimol M."/>
            <person name="Almeida L.G."/>
            <person name="Vasconcelos A.T."/>
            <person name="Perreira-Neves A."/>
            <person name="Rosa I.A."/>
            <person name="Tasca T."/>
            <person name="Bogo M.R."/>
            <person name="de Souza W."/>
        </authorList>
    </citation>
    <scope>NUCLEOTIDE SEQUENCE [LARGE SCALE GENOMIC DNA]</scope>
    <source>
        <strain evidence="4">K</strain>
    </source>
</reference>
<name>A0A1J4JNG1_9EUKA</name>
<keyword evidence="5" id="KW-1185">Reference proteome</keyword>
<dbReference type="OrthoDB" id="20872at2759"/>
<dbReference type="EMBL" id="MLAK01000964">
    <property type="protein sequence ID" value="OHT00242.1"/>
    <property type="molecule type" value="Genomic_DNA"/>
</dbReference>